<dbReference type="GO" id="GO:0004439">
    <property type="term" value="F:phosphatidylinositol-4,5-bisphosphate 5-phosphatase activity"/>
    <property type="evidence" value="ECO:0007669"/>
    <property type="project" value="TreeGrafter"/>
</dbReference>
<reference evidence="2" key="1">
    <citation type="submission" date="2023-12" db="EMBL/GenBank/DDBJ databases">
        <title>Genome assembly of Anisodus tanguticus.</title>
        <authorList>
            <person name="Wang Y.-J."/>
        </authorList>
    </citation>
    <scope>NUCLEOTIDE SEQUENCE</scope>
    <source>
        <strain evidence="2">KB-2021</strain>
        <tissue evidence="2">Leaf</tissue>
    </source>
</reference>
<dbReference type="InterPro" id="IPR056454">
    <property type="entry name" value="Beta-prop_IP5PC_F"/>
</dbReference>
<dbReference type="InterPro" id="IPR046985">
    <property type="entry name" value="IP5"/>
</dbReference>
<dbReference type="InterPro" id="IPR036322">
    <property type="entry name" value="WD40_repeat_dom_sf"/>
</dbReference>
<dbReference type="SUPFAM" id="SSF50978">
    <property type="entry name" value="WD40 repeat-like"/>
    <property type="match status" value="1"/>
</dbReference>
<dbReference type="Gene3D" id="2.130.10.10">
    <property type="entry name" value="YVTN repeat-like/Quinoprotein amine dehydrogenase"/>
    <property type="match status" value="1"/>
</dbReference>
<dbReference type="EMBL" id="JAVYJV010000011">
    <property type="protein sequence ID" value="KAK4359730.1"/>
    <property type="molecule type" value="Genomic_DNA"/>
</dbReference>
<keyword evidence="3" id="KW-1185">Reference proteome</keyword>
<evidence type="ECO:0000259" key="1">
    <source>
        <dbReference type="Pfam" id="PF23754"/>
    </source>
</evidence>
<dbReference type="PANTHER" id="PTHR11200">
    <property type="entry name" value="INOSITOL 5-PHOSPHATASE"/>
    <property type="match status" value="1"/>
</dbReference>
<proteinExistence type="predicted"/>
<feature type="domain" description="IP5PC-F beta-propeller" evidence="1">
    <location>
        <begin position="56"/>
        <end position="140"/>
    </location>
</feature>
<dbReference type="Proteomes" id="UP001291623">
    <property type="component" value="Unassembled WGS sequence"/>
</dbReference>
<dbReference type="PANTHER" id="PTHR11200:SF280">
    <property type="entry name" value="TYPE I INOSITOL POLYPHOSPHATE 5-PHOSPHATASE 13-LIKE"/>
    <property type="match status" value="1"/>
</dbReference>
<comment type="caution">
    <text evidence="2">The sequence shown here is derived from an EMBL/GenBank/DDBJ whole genome shotgun (WGS) entry which is preliminary data.</text>
</comment>
<organism evidence="2 3">
    <name type="scientific">Anisodus tanguticus</name>
    <dbReference type="NCBI Taxonomy" id="243964"/>
    <lineage>
        <taxon>Eukaryota</taxon>
        <taxon>Viridiplantae</taxon>
        <taxon>Streptophyta</taxon>
        <taxon>Embryophyta</taxon>
        <taxon>Tracheophyta</taxon>
        <taxon>Spermatophyta</taxon>
        <taxon>Magnoliopsida</taxon>
        <taxon>eudicotyledons</taxon>
        <taxon>Gunneridae</taxon>
        <taxon>Pentapetalae</taxon>
        <taxon>asterids</taxon>
        <taxon>lamiids</taxon>
        <taxon>Solanales</taxon>
        <taxon>Solanaceae</taxon>
        <taxon>Solanoideae</taxon>
        <taxon>Hyoscyameae</taxon>
        <taxon>Anisodus</taxon>
    </lineage>
</organism>
<sequence>MATRDGHMDTLEVLLGNCRNAQTRELLKVYNAEGQIENRADMSSMQEQATEDEMNSNLLVHWDGNGNRLQDFHHHPCAGLSLRAHGSRIWVGYVSGMVQMLDLEGNLLVGWVAHNGPIVKIVVGDNYLSSLATHGGIRGWSLASPGPIDNIIRPELAEKEHLYTRKGRVSQEALAAWLRSAISNVGIVVVGLQEVEMGAGFLAMSAGKETVGLEGSAMGQWWQHVIGKALDEGSTF</sequence>
<evidence type="ECO:0000313" key="2">
    <source>
        <dbReference type="EMBL" id="KAK4359730.1"/>
    </source>
</evidence>
<dbReference type="InterPro" id="IPR015943">
    <property type="entry name" value="WD40/YVTN_repeat-like_dom_sf"/>
</dbReference>
<dbReference type="Pfam" id="PF23754">
    <property type="entry name" value="Beta-prop_IP5PC_F"/>
    <property type="match status" value="1"/>
</dbReference>
<dbReference type="GO" id="GO:0046856">
    <property type="term" value="P:phosphatidylinositol dephosphorylation"/>
    <property type="evidence" value="ECO:0007669"/>
    <property type="project" value="InterPro"/>
</dbReference>
<evidence type="ECO:0000313" key="3">
    <source>
        <dbReference type="Proteomes" id="UP001291623"/>
    </source>
</evidence>
<protein>
    <recommendedName>
        <fullName evidence="1">IP5PC-F beta-propeller domain-containing protein</fullName>
    </recommendedName>
</protein>
<name>A0AAE1RY03_9SOLA</name>
<dbReference type="AlphaFoldDB" id="A0AAE1RY03"/>
<gene>
    <name evidence="2" type="ORF">RND71_021959</name>
</gene>
<accession>A0AAE1RY03</accession>